<dbReference type="Proteomes" id="UP001501057">
    <property type="component" value="Unassembled WGS sequence"/>
</dbReference>
<organism evidence="1 2">
    <name type="scientific">Aeromicrobium alkaliterrae</name>
    <dbReference type="NCBI Taxonomy" id="302168"/>
    <lineage>
        <taxon>Bacteria</taxon>
        <taxon>Bacillati</taxon>
        <taxon>Actinomycetota</taxon>
        <taxon>Actinomycetes</taxon>
        <taxon>Propionibacteriales</taxon>
        <taxon>Nocardioidaceae</taxon>
        <taxon>Aeromicrobium</taxon>
    </lineage>
</organism>
<proteinExistence type="predicted"/>
<name>A0ABN2JMN2_9ACTN</name>
<gene>
    <name evidence="1" type="ORF">GCM10009710_11840</name>
</gene>
<dbReference type="RefSeq" id="WP_344198751.1">
    <property type="nucleotide sequence ID" value="NZ_BAAAME010000002.1"/>
</dbReference>
<evidence type="ECO:0008006" key="3">
    <source>
        <dbReference type="Google" id="ProtNLM"/>
    </source>
</evidence>
<sequence length="154" mass="17407">MTTTRDPDHDPSRPAWLTPQVVIERFFAIEAARVTHRTVRTYASVVDRLDTFLSSVDVAPFIGEHYAALLEAERQFAPQGALLRLFGLEGLVYCLPGFLEPQWLAQVPSERRAQIALTGRLLDYLRRRGLIDLQEVACAYYTARQAVFDARDAA</sequence>
<protein>
    <recommendedName>
        <fullName evidence="3">Core-binding (CB) domain-containing protein</fullName>
    </recommendedName>
</protein>
<evidence type="ECO:0000313" key="1">
    <source>
        <dbReference type="EMBL" id="GAA1732719.1"/>
    </source>
</evidence>
<accession>A0ABN2JMN2</accession>
<keyword evidence="2" id="KW-1185">Reference proteome</keyword>
<evidence type="ECO:0000313" key="2">
    <source>
        <dbReference type="Proteomes" id="UP001501057"/>
    </source>
</evidence>
<dbReference type="EMBL" id="BAAAME010000002">
    <property type="protein sequence ID" value="GAA1732719.1"/>
    <property type="molecule type" value="Genomic_DNA"/>
</dbReference>
<comment type="caution">
    <text evidence="1">The sequence shown here is derived from an EMBL/GenBank/DDBJ whole genome shotgun (WGS) entry which is preliminary data.</text>
</comment>
<reference evidence="1 2" key="1">
    <citation type="journal article" date="2019" name="Int. J. Syst. Evol. Microbiol.">
        <title>The Global Catalogue of Microorganisms (GCM) 10K type strain sequencing project: providing services to taxonomists for standard genome sequencing and annotation.</title>
        <authorList>
            <consortium name="The Broad Institute Genomics Platform"/>
            <consortium name="The Broad Institute Genome Sequencing Center for Infectious Disease"/>
            <person name="Wu L."/>
            <person name="Ma J."/>
        </authorList>
    </citation>
    <scope>NUCLEOTIDE SEQUENCE [LARGE SCALE GENOMIC DNA]</scope>
    <source>
        <strain evidence="1 2">JCM 13518</strain>
    </source>
</reference>